<comment type="cofactor">
    <cofactor evidence="1">
        <name>heme</name>
        <dbReference type="ChEBI" id="CHEBI:30413"/>
    </cofactor>
</comment>
<evidence type="ECO:0000256" key="8">
    <source>
        <dbReference type="RuleBase" id="RU000461"/>
    </source>
</evidence>
<keyword evidence="5 8" id="KW-0560">Oxidoreductase</keyword>
<accession>A0A811U908</accession>
<evidence type="ECO:0000256" key="4">
    <source>
        <dbReference type="ARBA" id="ARBA00022723"/>
    </source>
</evidence>
<keyword evidence="7 8" id="KW-0503">Monooxygenase</keyword>
<dbReference type="AlphaFoldDB" id="A0A811U908"/>
<dbReference type="GO" id="GO:0020037">
    <property type="term" value="F:heme binding"/>
    <property type="evidence" value="ECO:0007669"/>
    <property type="project" value="InterPro"/>
</dbReference>
<evidence type="ECO:0000256" key="3">
    <source>
        <dbReference type="ARBA" id="ARBA00022617"/>
    </source>
</evidence>
<evidence type="ECO:0000256" key="7">
    <source>
        <dbReference type="ARBA" id="ARBA00023033"/>
    </source>
</evidence>
<sequence length="115" mass="13395">MVATSLYRNEQYFARPLEYLPERWLRSNTTATENPPKEEAVRALRTSNPLIFLSFGVGPRVCLGRRVSELELELGIARLVRNFQIEFHHPVDKPFKSLFVNMPNMPLKFKFSDIV</sequence>
<keyword evidence="10" id="KW-1185">Reference proteome</keyword>
<dbReference type="GO" id="GO:0016705">
    <property type="term" value="F:oxidoreductase activity, acting on paired donors, with incorporation or reduction of molecular oxygen"/>
    <property type="evidence" value="ECO:0007669"/>
    <property type="project" value="InterPro"/>
</dbReference>
<keyword evidence="4 8" id="KW-0479">Metal-binding</keyword>
<gene>
    <name evidence="9" type="ORF">CCAP1982_LOCUS2613</name>
</gene>
<comment type="similarity">
    <text evidence="2 8">Belongs to the cytochrome P450 family.</text>
</comment>
<reference evidence="9" key="1">
    <citation type="submission" date="2020-11" db="EMBL/GenBank/DDBJ databases">
        <authorList>
            <person name="Whitehead M."/>
        </authorList>
    </citation>
    <scope>NUCLEOTIDE SEQUENCE</scope>
    <source>
        <strain evidence="9">EGII</strain>
    </source>
</reference>
<evidence type="ECO:0000313" key="10">
    <source>
        <dbReference type="Proteomes" id="UP000606786"/>
    </source>
</evidence>
<dbReference type="Pfam" id="PF00067">
    <property type="entry name" value="p450"/>
    <property type="match status" value="1"/>
</dbReference>
<dbReference type="Gene3D" id="1.10.630.10">
    <property type="entry name" value="Cytochrome P450"/>
    <property type="match status" value="1"/>
</dbReference>
<keyword evidence="6 8" id="KW-0408">Iron</keyword>
<dbReference type="GO" id="GO:0004497">
    <property type="term" value="F:monooxygenase activity"/>
    <property type="evidence" value="ECO:0007669"/>
    <property type="project" value="UniProtKB-KW"/>
</dbReference>
<organism evidence="9 10">
    <name type="scientific">Ceratitis capitata</name>
    <name type="common">Mediterranean fruit fly</name>
    <name type="synonym">Tephritis capitata</name>
    <dbReference type="NCBI Taxonomy" id="7213"/>
    <lineage>
        <taxon>Eukaryota</taxon>
        <taxon>Metazoa</taxon>
        <taxon>Ecdysozoa</taxon>
        <taxon>Arthropoda</taxon>
        <taxon>Hexapoda</taxon>
        <taxon>Insecta</taxon>
        <taxon>Pterygota</taxon>
        <taxon>Neoptera</taxon>
        <taxon>Endopterygota</taxon>
        <taxon>Diptera</taxon>
        <taxon>Brachycera</taxon>
        <taxon>Muscomorpha</taxon>
        <taxon>Tephritoidea</taxon>
        <taxon>Tephritidae</taxon>
        <taxon>Ceratitis</taxon>
        <taxon>Ceratitis</taxon>
    </lineage>
</organism>
<protein>
    <submittedName>
        <fullName evidence="9">(Mediterranean fruit fly) hypothetical protein</fullName>
    </submittedName>
</protein>
<proteinExistence type="inferred from homology"/>
<dbReference type="SUPFAM" id="SSF48264">
    <property type="entry name" value="Cytochrome P450"/>
    <property type="match status" value="1"/>
</dbReference>
<dbReference type="PANTHER" id="PTHR24279:SF120">
    <property type="entry name" value="CYTOCHROME P450"/>
    <property type="match status" value="1"/>
</dbReference>
<dbReference type="InterPro" id="IPR036396">
    <property type="entry name" value="Cyt_P450_sf"/>
</dbReference>
<evidence type="ECO:0000256" key="1">
    <source>
        <dbReference type="ARBA" id="ARBA00001971"/>
    </source>
</evidence>
<comment type="caution">
    <text evidence="9">The sequence shown here is derived from an EMBL/GenBank/DDBJ whole genome shotgun (WGS) entry which is preliminary data.</text>
</comment>
<evidence type="ECO:0000313" key="9">
    <source>
        <dbReference type="EMBL" id="CAD6993815.1"/>
    </source>
</evidence>
<dbReference type="Proteomes" id="UP000606786">
    <property type="component" value="Unassembled WGS sequence"/>
</dbReference>
<dbReference type="PROSITE" id="PS00086">
    <property type="entry name" value="CYTOCHROME_P450"/>
    <property type="match status" value="1"/>
</dbReference>
<evidence type="ECO:0000256" key="6">
    <source>
        <dbReference type="ARBA" id="ARBA00023004"/>
    </source>
</evidence>
<dbReference type="InterPro" id="IPR001128">
    <property type="entry name" value="Cyt_P450"/>
</dbReference>
<name>A0A811U908_CERCA</name>
<evidence type="ECO:0000256" key="2">
    <source>
        <dbReference type="ARBA" id="ARBA00010617"/>
    </source>
</evidence>
<dbReference type="GO" id="GO:0005506">
    <property type="term" value="F:iron ion binding"/>
    <property type="evidence" value="ECO:0007669"/>
    <property type="project" value="InterPro"/>
</dbReference>
<dbReference type="PANTHER" id="PTHR24279">
    <property type="entry name" value="CYTOCHROME P450"/>
    <property type="match status" value="1"/>
</dbReference>
<dbReference type="InterPro" id="IPR017972">
    <property type="entry name" value="Cyt_P450_CS"/>
</dbReference>
<keyword evidence="3 8" id="KW-0349">Heme</keyword>
<dbReference type="EMBL" id="CAJHJT010000001">
    <property type="protein sequence ID" value="CAD6993815.1"/>
    <property type="molecule type" value="Genomic_DNA"/>
</dbReference>
<evidence type="ECO:0000256" key="5">
    <source>
        <dbReference type="ARBA" id="ARBA00023002"/>
    </source>
</evidence>
<dbReference type="InterPro" id="IPR050479">
    <property type="entry name" value="CYP11_CYP27_families"/>
</dbReference>